<feature type="domain" description="C2H2-type" evidence="12">
    <location>
        <begin position="677"/>
        <end position="704"/>
    </location>
</feature>
<keyword evidence="6" id="KW-0805">Transcription regulation</keyword>
<evidence type="ECO:0000313" key="14">
    <source>
        <dbReference type="Proteomes" id="UP001151699"/>
    </source>
</evidence>
<evidence type="ECO:0000256" key="3">
    <source>
        <dbReference type="ARBA" id="ARBA00022737"/>
    </source>
</evidence>
<feature type="region of interest" description="Disordered" evidence="11">
    <location>
        <begin position="88"/>
        <end position="136"/>
    </location>
</feature>
<keyword evidence="2" id="KW-0479">Metal-binding</keyword>
<dbReference type="FunFam" id="3.30.160.60:FF:001636">
    <property type="entry name" value="CLUMA_CG004886, isoform A"/>
    <property type="match status" value="1"/>
</dbReference>
<dbReference type="Gene3D" id="3.30.160.60">
    <property type="entry name" value="Classic Zinc Finger"/>
    <property type="match status" value="4"/>
</dbReference>
<dbReference type="Pfam" id="PF21549">
    <property type="entry name" value="PRDM2_PR"/>
    <property type="match status" value="1"/>
</dbReference>
<dbReference type="Proteomes" id="UP001151699">
    <property type="component" value="Chromosome X"/>
</dbReference>
<dbReference type="PROSITE" id="PS00028">
    <property type="entry name" value="ZINC_FINGER_C2H2_1"/>
    <property type="match status" value="5"/>
</dbReference>
<dbReference type="InterPro" id="IPR036236">
    <property type="entry name" value="Znf_C2H2_sf"/>
</dbReference>
<feature type="domain" description="C2H2-type" evidence="12">
    <location>
        <begin position="705"/>
        <end position="735"/>
    </location>
</feature>
<dbReference type="GO" id="GO:0008270">
    <property type="term" value="F:zinc ion binding"/>
    <property type="evidence" value="ECO:0007669"/>
    <property type="project" value="UniProtKB-KW"/>
</dbReference>
<dbReference type="InterPro" id="IPR001214">
    <property type="entry name" value="SET_dom"/>
</dbReference>
<feature type="domain" description="C2H2-type" evidence="12">
    <location>
        <begin position="553"/>
        <end position="581"/>
    </location>
</feature>
<evidence type="ECO:0000256" key="8">
    <source>
        <dbReference type="ARBA" id="ARBA00023163"/>
    </source>
</evidence>
<feature type="compositionally biased region" description="Acidic residues" evidence="11">
    <location>
        <begin position="284"/>
        <end position="314"/>
    </location>
</feature>
<evidence type="ECO:0000256" key="4">
    <source>
        <dbReference type="ARBA" id="ARBA00022771"/>
    </source>
</evidence>
<dbReference type="GO" id="GO:0003677">
    <property type="term" value="F:DNA binding"/>
    <property type="evidence" value="ECO:0007669"/>
    <property type="project" value="UniProtKB-KW"/>
</dbReference>
<dbReference type="GO" id="GO:0008757">
    <property type="term" value="F:S-adenosylmethionine-dependent methyltransferase activity"/>
    <property type="evidence" value="ECO:0007669"/>
    <property type="project" value="UniProtKB-ARBA"/>
</dbReference>
<feature type="domain" description="C2H2-type" evidence="12">
    <location>
        <begin position="582"/>
        <end position="609"/>
    </location>
</feature>
<dbReference type="SUPFAM" id="SSF57667">
    <property type="entry name" value="beta-beta-alpha zinc fingers"/>
    <property type="match status" value="3"/>
</dbReference>
<dbReference type="InterPro" id="IPR013087">
    <property type="entry name" value="Znf_C2H2_type"/>
</dbReference>
<evidence type="ECO:0000313" key="13">
    <source>
        <dbReference type="EMBL" id="KAJ6636953.1"/>
    </source>
</evidence>
<dbReference type="PANTHER" id="PTHR16515:SF49">
    <property type="entry name" value="GASTRULA ZINC FINGER PROTEIN XLCGF49.1-LIKE-RELATED"/>
    <property type="match status" value="1"/>
</dbReference>
<keyword evidence="14" id="KW-1185">Reference proteome</keyword>
<proteinExistence type="predicted"/>
<evidence type="ECO:0000256" key="6">
    <source>
        <dbReference type="ARBA" id="ARBA00023015"/>
    </source>
</evidence>
<dbReference type="GO" id="GO:0008276">
    <property type="term" value="F:protein methyltransferase activity"/>
    <property type="evidence" value="ECO:0007669"/>
    <property type="project" value="UniProtKB-ARBA"/>
</dbReference>
<keyword evidence="5" id="KW-0862">Zinc</keyword>
<keyword evidence="3" id="KW-0677">Repeat</keyword>
<organism evidence="13 14">
    <name type="scientific">Pseudolycoriella hygida</name>
    <dbReference type="NCBI Taxonomy" id="35572"/>
    <lineage>
        <taxon>Eukaryota</taxon>
        <taxon>Metazoa</taxon>
        <taxon>Ecdysozoa</taxon>
        <taxon>Arthropoda</taxon>
        <taxon>Hexapoda</taxon>
        <taxon>Insecta</taxon>
        <taxon>Pterygota</taxon>
        <taxon>Neoptera</taxon>
        <taxon>Endopterygota</taxon>
        <taxon>Diptera</taxon>
        <taxon>Nematocera</taxon>
        <taxon>Sciaroidea</taxon>
        <taxon>Sciaridae</taxon>
        <taxon>Pseudolycoriella</taxon>
    </lineage>
</organism>
<dbReference type="FunFam" id="3.30.160.60:FF:001536">
    <property type="entry name" value="CLUMA_CG004886, isoform A"/>
    <property type="match status" value="1"/>
</dbReference>
<evidence type="ECO:0000259" key="12">
    <source>
        <dbReference type="PROSITE" id="PS50157"/>
    </source>
</evidence>
<evidence type="ECO:0000256" key="9">
    <source>
        <dbReference type="ARBA" id="ARBA00023242"/>
    </source>
</evidence>
<feature type="region of interest" description="Disordered" evidence="11">
    <location>
        <begin position="850"/>
        <end position="871"/>
    </location>
</feature>
<dbReference type="GO" id="GO:0010468">
    <property type="term" value="P:regulation of gene expression"/>
    <property type="evidence" value="ECO:0007669"/>
    <property type="project" value="TreeGrafter"/>
</dbReference>
<evidence type="ECO:0000256" key="7">
    <source>
        <dbReference type="ARBA" id="ARBA00023125"/>
    </source>
</evidence>
<dbReference type="GO" id="GO:0008170">
    <property type="term" value="F:N-methyltransferase activity"/>
    <property type="evidence" value="ECO:0007669"/>
    <property type="project" value="UniProtKB-ARBA"/>
</dbReference>
<evidence type="ECO:0000256" key="1">
    <source>
        <dbReference type="ARBA" id="ARBA00004123"/>
    </source>
</evidence>
<dbReference type="GO" id="GO:0005634">
    <property type="term" value="C:nucleus"/>
    <property type="evidence" value="ECO:0007669"/>
    <property type="project" value="UniProtKB-SubCell"/>
</dbReference>
<feature type="compositionally biased region" description="Polar residues" evidence="11">
    <location>
        <begin position="773"/>
        <end position="782"/>
    </location>
</feature>
<evidence type="ECO:0000256" key="5">
    <source>
        <dbReference type="ARBA" id="ARBA00022833"/>
    </source>
</evidence>
<dbReference type="Gene3D" id="2.170.270.10">
    <property type="entry name" value="SET domain"/>
    <property type="match status" value="1"/>
</dbReference>
<dbReference type="AlphaFoldDB" id="A0A9Q0MRZ1"/>
<dbReference type="OrthoDB" id="6369905at2759"/>
<dbReference type="Pfam" id="PF00096">
    <property type="entry name" value="zf-C2H2"/>
    <property type="match status" value="1"/>
</dbReference>
<keyword evidence="9" id="KW-0539">Nucleus</keyword>
<comment type="caution">
    <text evidence="13">The sequence shown here is derived from an EMBL/GenBank/DDBJ whole genome shotgun (WGS) entry which is preliminary data.</text>
</comment>
<feature type="compositionally biased region" description="Acidic residues" evidence="11">
    <location>
        <begin position="266"/>
        <end position="276"/>
    </location>
</feature>
<evidence type="ECO:0000256" key="2">
    <source>
        <dbReference type="ARBA" id="ARBA00022723"/>
    </source>
</evidence>
<name>A0A9Q0MRZ1_9DIPT</name>
<evidence type="ECO:0000256" key="10">
    <source>
        <dbReference type="PROSITE-ProRule" id="PRU00042"/>
    </source>
</evidence>
<feature type="domain" description="C2H2-type" evidence="12">
    <location>
        <begin position="647"/>
        <end position="675"/>
    </location>
</feature>
<dbReference type="SMART" id="SM00355">
    <property type="entry name" value="ZnF_C2H2"/>
    <property type="match status" value="7"/>
</dbReference>
<evidence type="ECO:0000256" key="11">
    <source>
        <dbReference type="SAM" id="MobiDB-lite"/>
    </source>
</evidence>
<feature type="region of interest" description="Disordered" evidence="11">
    <location>
        <begin position="763"/>
        <end position="782"/>
    </location>
</feature>
<sequence>MPKSLESSNIELGNENQIELIERGLNAGKKYRHQNYSKNIYIGTKNAEKWELTRTKLSFKNDVEFVSYLLTLAENDFVNNDGRNGINFSTNHEQNVNDKLGNDGSTDNVDKPRITKKSKKVHFADPVNSLSNSSKGNPDFVALRKSKQANFSVLCQNSQDAQDSISSTLDNYNEPHNLPEVLDCRIAEKIKSEMEQKLVCESEMLKTRSDEVLCLITTSKNKNRPLESVNDSLTPKKKTTKRIVKCIRSPSGDGEEYQVHRNGKSEDEDDDEDFEDKSDLLDSERDEYDFESDDNNILNEGDDEDDENSSDNENETQTFNFCRYCLEIHVPEECPFRTCQSLISDKIDLVSWSDKFSADKAIKFENVQPENGDIAPKSSRNEASFSESTLPDTFELKLSNAHVSGVIAKSTIPKFTKMGPLIAPKVNEVDITDDCTMKFIIEAYDGKKSTYYSLEDENNSNWLRYIRPADSKSDRNVAVVISDKNVFFVTSSIIEDGQELMYWSDDCNSSWGKKKIEKMNCGGCNLKFDHPLFYRNHCSIFHDPSFSLTIRKYHCKICGASVLGKDNIMKHAAQMHDGKGAYQCQYCKKFFLRLNYLEMHRTYGCSANPQRARPLCDFCGRKFCQPQKLKVHIKRMHSDMADVLRDFQCKLCSKLLGSRAALQRHSKEVHSRNSAVVSCPRCQKLFQNRSNLKIHMLTHSGVRPFKCIEGECNAAFTTKQCLQFHYKKVHNYAQEQMPKIERSVAYTFDAYSGGMKVEYLEQASRKRRKSSEDQNSVLSSAKSETEFSEDNIFENFKKSGKTISNLCKTESNLSLLSSRISSILEHGIKQRKKERKPKVHKILPEDTLRSNSVINGADEPGVIENKVQEEL</sequence>
<keyword evidence="8" id="KW-0804">Transcription</keyword>
<comment type="subcellular location">
    <subcellularLocation>
        <location evidence="1">Nucleus</location>
    </subcellularLocation>
</comment>
<keyword evidence="4 10" id="KW-0863">Zinc-finger</keyword>
<reference evidence="13" key="1">
    <citation type="submission" date="2022-07" db="EMBL/GenBank/DDBJ databases">
        <authorList>
            <person name="Trinca V."/>
            <person name="Uliana J.V.C."/>
            <person name="Torres T.T."/>
            <person name="Ward R.J."/>
            <person name="Monesi N."/>
        </authorList>
    </citation>
    <scope>NUCLEOTIDE SEQUENCE</scope>
    <source>
        <strain evidence="13">HSMRA1968</strain>
        <tissue evidence="13">Whole embryos</tissue>
    </source>
</reference>
<dbReference type="PROSITE" id="PS50157">
    <property type="entry name" value="ZINC_FINGER_C2H2_2"/>
    <property type="match status" value="6"/>
</dbReference>
<dbReference type="EMBL" id="WJQU01000003">
    <property type="protein sequence ID" value="KAJ6636953.1"/>
    <property type="molecule type" value="Genomic_DNA"/>
</dbReference>
<gene>
    <name evidence="13" type="primary">PRDM4_1</name>
    <name evidence="13" type="ORF">Bhyg_09679</name>
</gene>
<dbReference type="InterPro" id="IPR046341">
    <property type="entry name" value="SET_dom_sf"/>
</dbReference>
<accession>A0A9Q0MRZ1</accession>
<dbReference type="PANTHER" id="PTHR16515">
    <property type="entry name" value="PR DOMAIN ZINC FINGER PROTEIN"/>
    <property type="match status" value="1"/>
</dbReference>
<protein>
    <submittedName>
        <fullName evidence="13">PR domain zinc finger protein 4</fullName>
    </submittedName>
</protein>
<feature type="domain" description="C2H2-type" evidence="12">
    <location>
        <begin position="614"/>
        <end position="642"/>
    </location>
</feature>
<dbReference type="InterPro" id="IPR050331">
    <property type="entry name" value="Zinc_finger"/>
</dbReference>
<keyword evidence="7" id="KW-0238">DNA-binding</keyword>
<feature type="region of interest" description="Disordered" evidence="11">
    <location>
        <begin position="250"/>
        <end position="314"/>
    </location>
</feature>